<gene>
    <name evidence="1" type="ORF">JFN93_11465</name>
</gene>
<protein>
    <submittedName>
        <fullName evidence="1">Uncharacterized protein</fullName>
    </submittedName>
</protein>
<dbReference type="AlphaFoldDB" id="A0A8J7JLW6"/>
<dbReference type="Proteomes" id="UP000636888">
    <property type="component" value="Unassembled WGS sequence"/>
</dbReference>
<comment type="caution">
    <text evidence="1">The sequence shown here is derived from an EMBL/GenBank/DDBJ whole genome shotgun (WGS) entry which is preliminary data.</text>
</comment>
<reference evidence="1" key="1">
    <citation type="submission" date="2020-12" db="EMBL/GenBank/DDBJ databases">
        <title>Geomonas sp. Red875, isolated from river sediment.</title>
        <authorList>
            <person name="Xu Z."/>
            <person name="Zhang Z."/>
            <person name="Masuda Y."/>
            <person name="Itoh H."/>
            <person name="Senoo K."/>
        </authorList>
    </citation>
    <scope>NUCLEOTIDE SEQUENCE</scope>
    <source>
        <strain evidence="1">Red875</strain>
    </source>
</reference>
<dbReference type="EMBL" id="JAEMHM010000008">
    <property type="protein sequence ID" value="MBJ6725330.1"/>
    <property type="molecule type" value="Genomic_DNA"/>
</dbReference>
<keyword evidence="2" id="KW-1185">Reference proteome</keyword>
<accession>A0A8J7JLW6</accession>
<dbReference type="RefSeq" id="WP_199384213.1">
    <property type="nucleotide sequence ID" value="NZ_JAEMHM010000008.1"/>
</dbReference>
<evidence type="ECO:0000313" key="2">
    <source>
        <dbReference type="Proteomes" id="UP000636888"/>
    </source>
</evidence>
<evidence type="ECO:0000313" key="1">
    <source>
        <dbReference type="EMBL" id="MBJ6725330.1"/>
    </source>
</evidence>
<name>A0A8J7JLW6_9BACT</name>
<organism evidence="1 2">
    <name type="scientific">Geomesophilobacter sediminis</name>
    <dbReference type="NCBI Taxonomy" id="2798584"/>
    <lineage>
        <taxon>Bacteria</taxon>
        <taxon>Pseudomonadati</taxon>
        <taxon>Thermodesulfobacteriota</taxon>
        <taxon>Desulfuromonadia</taxon>
        <taxon>Geobacterales</taxon>
        <taxon>Geobacteraceae</taxon>
        <taxon>Geomesophilobacter</taxon>
    </lineage>
</organism>
<proteinExistence type="predicted"/>
<sequence>MDHRKQPGDAPNNSTEFNLDYSKRILPNFGLEFHDAYQRLDGAGATSGWENLSVGGKWQFFTSEQHETILSLGTDVEIGGTGARRIAENTSTVSPALFFGKGMGDLPDSASFLKPFAVTGAIGPDFPIRSENPATFSWGFTLQYSLQYLQSYVKDVGLGAPFNRMTLVTEFPMQTDVDTRQTTGTVNPGIVWMGKSVEFGVAAEIPINARSGNSIGVMALFHLFLDDLFPNSIGRPIFP</sequence>